<keyword evidence="1" id="KW-0805">Transcription regulation</keyword>
<evidence type="ECO:0000256" key="3">
    <source>
        <dbReference type="ARBA" id="ARBA00023163"/>
    </source>
</evidence>
<dbReference type="PANTHER" id="PTHR30055">
    <property type="entry name" value="HTH-TYPE TRANSCRIPTIONAL REGULATOR RUTR"/>
    <property type="match status" value="1"/>
</dbReference>
<dbReference type="PRINTS" id="PR00455">
    <property type="entry name" value="HTHTETR"/>
</dbReference>
<dbReference type="EMBL" id="QOWE01000003">
    <property type="protein sequence ID" value="RCR70778.1"/>
    <property type="molecule type" value="Genomic_DNA"/>
</dbReference>
<feature type="domain" description="HTH tetR-type" evidence="5">
    <location>
        <begin position="23"/>
        <end position="83"/>
    </location>
</feature>
<evidence type="ECO:0000259" key="5">
    <source>
        <dbReference type="PROSITE" id="PS50977"/>
    </source>
</evidence>
<evidence type="ECO:0000256" key="1">
    <source>
        <dbReference type="ARBA" id="ARBA00023015"/>
    </source>
</evidence>
<reference evidence="6 7" key="1">
    <citation type="submission" date="2018-07" db="EMBL/GenBank/DDBJ databases">
        <title>Genome analysis of Larkinella rosea.</title>
        <authorList>
            <person name="Zhou Z."/>
            <person name="Wang G."/>
        </authorList>
    </citation>
    <scope>NUCLEOTIDE SEQUENCE [LARGE SCALE GENOMIC DNA]</scope>
    <source>
        <strain evidence="7">zzj9</strain>
    </source>
</reference>
<evidence type="ECO:0000256" key="2">
    <source>
        <dbReference type="ARBA" id="ARBA00023125"/>
    </source>
</evidence>
<dbReference type="Gene3D" id="1.10.357.10">
    <property type="entry name" value="Tetracycline Repressor, domain 2"/>
    <property type="match status" value="1"/>
</dbReference>
<comment type="caution">
    <text evidence="6">The sequence shown here is derived from an EMBL/GenBank/DDBJ whole genome shotgun (WGS) entry which is preliminary data.</text>
</comment>
<keyword evidence="7" id="KW-1185">Reference proteome</keyword>
<organism evidence="6 7">
    <name type="scientific">Larkinella punicea</name>
    <dbReference type="NCBI Taxonomy" id="2315727"/>
    <lineage>
        <taxon>Bacteria</taxon>
        <taxon>Pseudomonadati</taxon>
        <taxon>Bacteroidota</taxon>
        <taxon>Cytophagia</taxon>
        <taxon>Cytophagales</taxon>
        <taxon>Spirosomataceae</taxon>
        <taxon>Larkinella</taxon>
    </lineage>
</organism>
<gene>
    <name evidence="6" type="ORF">DUE52_04060</name>
</gene>
<dbReference type="Proteomes" id="UP000253383">
    <property type="component" value="Unassembled WGS sequence"/>
</dbReference>
<accession>A0A368JT09</accession>
<evidence type="ECO:0000313" key="7">
    <source>
        <dbReference type="Proteomes" id="UP000253383"/>
    </source>
</evidence>
<dbReference type="PANTHER" id="PTHR30055:SF234">
    <property type="entry name" value="HTH-TYPE TRANSCRIPTIONAL REGULATOR BETI"/>
    <property type="match status" value="1"/>
</dbReference>
<name>A0A368JT09_9BACT</name>
<dbReference type="GO" id="GO:0003700">
    <property type="term" value="F:DNA-binding transcription factor activity"/>
    <property type="evidence" value="ECO:0007669"/>
    <property type="project" value="TreeGrafter"/>
</dbReference>
<keyword evidence="2 4" id="KW-0238">DNA-binding</keyword>
<sequence length="215" mass="24447">MGPVCPRTFKPSGMIEVRKRSRTQTMARILQAVGEVISERGVNRVGINAVAERAGVNKVLIYRYFGGWEGLMERFLHEGHFLTDYNQQFLEKHPVVDPTVKKQTRVDYLVGLLRELKGRMPAQEMLKWEISNPGSSLSQQLAIARNESFQKVLDQFFTNDKEDQSAVTAILVSGITMLLLIAPNQNQFMTLDLQSDEGWKRIEQAIHQICDTLTP</sequence>
<evidence type="ECO:0000313" key="6">
    <source>
        <dbReference type="EMBL" id="RCR70778.1"/>
    </source>
</evidence>
<feature type="DNA-binding region" description="H-T-H motif" evidence="4">
    <location>
        <begin position="46"/>
        <end position="65"/>
    </location>
</feature>
<dbReference type="Pfam" id="PF00440">
    <property type="entry name" value="TetR_N"/>
    <property type="match status" value="1"/>
</dbReference>
<dbReference type="GO" id="GO:0000976">
    <property type="term" value="F:transcription cis-regulatory region binding"/>
    <property type="evidence" value="ECO:0007669"/>
    <property type="project" value="TreeGrafter"/>
</dbReference>
<dbReference type="InterPro" id="IPR001647">
    <property type="entry name" value="HTH_TetR"/>
</dbReference>
<dbReference type="SUPFAM" id="SSF46689">
    <property type="entry name" value="Homeodomain-like"/>
    <property type="match status" value="1"/>
</dbReference>
<evidence type="ECO:0000256" key="4">
    <source>
        <dbReference type="PROSITE-ProRule" id="PRU00335"/>
    </source>
</evidence>
<dbReference type="PROSITE" id="PS50977">
    <property type="entry name" value="HTH_TETR_2"/>
    <property type="match status" value="1"/>
</dbReference>
<keyword evidence="3" id="KW-0804">Transcription</keyword>
<dbReference type="OrthoDB" id="836882at2"/>
<proteinExistence type="predicted"/>
<dbReference type="InterPro" id="IPR009057">
    <property type="entry name" value="Homeodomain-like_sf"/>
</dbReference>
<protein>
    <submittedName>
        <fullName evidence="6">TetR/AcrR family transcriptional regulator</fullName>
    </submittedName>
</protein>
<dbReference type="AlphaFoldDB" id="A0A368JT09"/>
<dbReference type="InterPro" id="IPR050109">
    <property type="entry name" value="HTH-type_TetR-like_transc_reg"/>
</dbReference>